<evidence type="ECO:0000313" key="7">
    <source>
        <dbReference type="Proteomes" id="UP000184253"/>
    </source>
</evidence>
<evidence type="ECO:0000256" key="1">
    <source>
        <dbReference type="ARBA" id="ARBA00022448"/>
    </source>
</evidence>
<dbReference type="Proteomes" id="UP000234847">
    <property type="component" value="Unassembled WGS sequence"/>
</dbReference>
<dbReference type="InterPro" id="IPR017911">
    <property type="entry name" value="MacB-like_ATP-bd"/>
</dbReference>
<dbReference type="GO" id="GO:0016887">
    <property type="term" value="F:ATP hydrolysis activity"/>
    <property type="evidence" value="ECO:0007669"/>
    <property type="project" value="InterPro"/>
</dbReference>
<proteinExistence type="predicted"/>
<dbReference type="PANTHER" id="PTHR24220">
    <property type="entry name" value="IMPORT ATP-BINDING PROTEIN"/>
    <property type="match status" value="1"/>
</dbReference>
<keyword evidence="6" id="KW-0449">Lipoprotein</keyword>
<dbReference type="Pfam" id="PF00005">
    <property type="entry name" value="ABC_tran"/>
    <property type="match status" value="1"/>
</dbReference>
<evidence type="ECO:0000313" key="5">
    <source>
        <dbReference type="EMBL" id="PKZ81877.1"/>
    </source>
</evidence>
<dbReference type="InterPro" id="IPR015854">
    <property type="entry name" value="ABC_transpr_LolD-like"/>
</dbReference>
<reference evidence="5 8" key="2">
    <citation type="submission" date="2017-12" db="EMBL/GenBank/DDBJ databases">
        <title>Phylogenetic diversity of female urinary microbiome.</title>
        <authorList>
            <person name="Thomas-White K."/>
            <person name="Wolfe A.J."/>
        </authorList>
    </citation>
    <scope>NUCLEOTIDE SEQUENCE [LARGE SCALE GENOMIC DNA]</scope>
    <source>
        <strain evidence="5 8">UMB0038</strain>
    </source>
</reference>
<feature type="domain" description="ABC transporter" evidence="4">
    <location>
        <begin position="19"/>
        <end position="228"/>
    </location>
</feature>
<keyword evidence="2" id="KW-0547">Nucleotide-binding</keyword>
<organism evidence="5 8">
    <name type="scientific">Micrococcus luteus</name>
    <name type="common">Micrococcus lysodeikticus</name>
    <dbReference type="NCBI Taxonomy" id="1270"/>
    <lineage>
        <taxon>Bacteria</taxon>
        <taxon>Bacillati</taxon>
        <taxon>Actinomycetota</taxon>
        <taxon>Actinomycetes</taxon>
        <taxon>Micrococcales</taxon>
        <taxon>Micrococcaceae</taxon>
        <taxon>Micrococcus</taxon>
    </lineage>
</organism>
<dbReference type="CDD" id="cd03255">
    <property type="entry name" value="ABC_MJ0796_LolCDE_FtsE"/>
    <property type="match status" value="1"/>
</dbReference>
<dbReference type="AlphaFoldDB" id="A0AAP3A610"/>
<dbReference type="InterPro" id="IPR003593">
    <property type="entry name" value="AAA+_ATPase"/>
</dbReference>
<keyword evidence="1" id="KW-0813">Transport</keyword>
<dbReference type="PANTHER" id="PTHR24220:SF86">
    <property type="entry name" value="ABC TRANSPORTER ABCH.1"/>
    <property type="match status" value="1"/>
</dbReference>
<dbReference type="Proteomes" id="UP000184253">
    <property type="component" value="Unassembled WGS sequence"/>
</dbReference>
<dbReference type="GO" id="GO:0022857">
    <property type="term" value="F:transmembrane transporter activity"/>
    <property type="evidence" value="ECO:0007669"/>
    <property type="project" value="TreeGrafter"/>
</dbReference>
<evidence type="ECO:0000313" key="8">
    <source>
        <dbReference type="Proteomes" id="UP000234847"/>
    </source>
</evidence>
<dbReference type="InterPro" id="IPR017871">
    <property type="entry name" value="ABC_transporter-like_CS"/>
</dbReference>
<evidence type="ECO:0000256" key="2">
    <source>
        <dbReference type="ARBA" id="ARBA00022741"/>
    </source>
</evidence>
<reference evidence="6 7" key="1">
    <citation type="submission" date="2016-11" db="EMBL/GenBank/DDBJ databases">
        <authorList>
            <person name="Varghese N."/>
            <person name="Submissions S."/>
        </authorList>
    </citation>
    <scope>NUCLEOTIDE SEQUENCE [LARGE SCALE GENOMIC DNA]</scope>
    <source>
        <strain evidence="6 7">VTM4R57</strain>
    </source>
</reference>
<dbReference type="GO" id="GO:0005886">
    <property type="term" value="C:plasma membrane"/>
    <property type="evidence" value="ECO:0007669"/>
    <property type="project" value="TreeGrafter"/>
</dbReference>
<dbReference type="SMART" id="SM00382">
    <property type="entry name" value="AAA"/>
    <property type="match status" value="1"/>
</dbReference>
<dbReference type="RefSeq" id="WP_020621739.1">
    <property type="nucleotide sequence ID" value="NZ_CANMWH010000006.1"/>
</dbReference>
<dbReference type="EMBL" id="FRCE01000018">
    <property type="protein sequence ID" value="SHL89352.1"/>
    <property type="molecule type" value="Genomic_DNA"/>
</dbReference>
<evidence type="ECO:0000256" key="3">
    <source>
        <dbReference type="ARBA" id="ARBA00022840"/>
    </source>
</evidence>
<name>A0AAP3A610_MICLU</name>
<protein>
    <submittedName>
        <fullName evidence="5">ABC transporter ATP-binding protein</fullName>
    </submittedName>
    <submittedName>
        <fullName evidence="6">Lipoprotein-releasing system ATP-binding protein</fullName>
    </submittedName>
</protein>
<gene>
    <name evidence="5" type="ORF">CYJ95_06630</name>
    <name evidence="6" type="ORF">SAMN04487849_11821</name>
</gene>
<keyword evidence="3 5" id="KW-0067">ATP-binding</keyword>
<dbReference type="InterPro" id="IPR027417">
    <property type="entry name" value="P-loop_NTPase"/>
</dbReference>
<dbReference type="Gene3D" id="3.40.50.300">
    <property type="entry name" value="P-loop containing nucleotide triphosphate hydrolases"/>
    <property type="match status" value="1"/>
</dbReference>
<dbReference type="InterPro" id="IPR003439">
    <property type="entry name" value="ABC_transporter-like_ATP-bd"/>
</dbReference>
<sequence length="228" mass="23863">MTGPATPGTPAAPVVPAALAVEDLRFAYTRAAEELFDGLTHAFTPGAVTALTGPSGRGKSTLLYVLGLMLTPTSGVVRLGDVDASTRPDRERSRLRATSVGFVFQDSELDPSRPILDSVVEPGLYAGLERQTLEDRARALLERFGLAHRADHRPGQVSGGQAQRVAVCRALVNAPVVVLADEPTGNLDPDNAGLVMDALADAAAEGRTVVVATHDPAVVARADEVVRL</sequence>
<comment type="caution">
    <text evidence="5">The sequence shown here is derived from an EMBL/GenBank/DDBJ whole genome shotgun (WGS) entry which is preliminary data.</text>
</comment>
<dbReference type="GeneID" id="93363856"/>
<dbReference type="PROSITE" id="PS50893">
    <property type="entry name" value="ABC_TRANSPORTER_2"/>
    <property type="match status" value="1"/>
</dbReference>
<dbReference type="PROSITE" id="PS00211">
    <property type="entry name" value="ABC_TRANSPORTER_1"/>
    <property type="match status" value="1"/>
</dbReference>
<evidence type="ECO:0000259" key="4">
    <source>
        <dbReference type="PROSITE" id="PS50893"/>
    </source>
</evidence>
<accession>A0AAP3A610</accession>
<dbReference type="SUPFAM" id="SSF52540">
    <property type="entry name" value="P-loop containing nucleoside triphosphate hydrolases"/>
    <property type="match status" value="1"/>
</dbReference>
<evidence type="ECO:0000313" key="6">
    <source>
        <dbReference type="EMBL" id="SHL89352.1"/>
    </source>
</evidence>
<dbReference type="EMBL" id="PKJT01000005">
    <property type="protein sequence ID" value="PKZ81877.1"/>
    <property type="molecule type" value="Genomic_DNA"/>
</dbReference>
<dbReference type="GO" id="GO:0005524">
    <property type="term" value="F:ATP binding"/>
    <property type="evidence" value="ECO:0007669"/>
    <property type="project" value="UniProtKB-KW"/>
</dbReference>